<accession>A0A939IH17</accession>
<feature type="domain" description="DUF4368" evidence="1">
    <location>
        <begin position="4"/>
        <end position="30"/>
    </location>
</feature>
<evidence type="ECO:0000313" key="2">
    <source>
        <dbReference type="EMBL" id="MBN7772962.1"/>
    </source>
</evidence>
<reference evidence="2" key="1">
    <citation type="submission" date="2021-02" db="EMBL/GenBank/DDBJ databases">
        <title>Abyssanaerobacter marinus gen.nov., sp., nov, anaerobic bacterium isolated from the Onnuri vent field of Indian Ocean and suggestion of Mogibacteriaceae fam. nov., and proposal of reclassification of ambiguous this family's genus member.</title>
        <authorList>
            <person name="Kim Y.J."/>
            <person name="Yang J.-A."/>
        </authorList>
    </citation>
    <scope>NUCLEOTIDE SEQUENCE</scope>
    <source>
        <strain evidence="2">DSM 2634</strain>
    </source>
</reference>
<evidence type="ECO:0000313" key="3">
    <source>
        <dbReference type="Proteomes" id="UP000664545"/>
    </source>
</evidence>
<dbReference type="InterPro" id="IPR025378">
    <property type="entry name" value="DUF4368"/>
</dbReference>
<dbReference type="Pfam" id="PF14287">
    <property type="entry name" value="DUF4368"/>
    <property type="match status" value="1"/>
</dbReference>
<organism evidence="2 3">
    <name type="scientific">Clostridium aminobutyricum</name>
    <dbReference type="NCBI Taxonomy" id="33953"/>
    <lineage>
        <taxon>Bacteria</taxon>
        <taxon>Bacillati</taxon>
        <taxon>Bacillota</taxon>
        <taxon>Clostridia</taxon>
        <taxon>Eubacteriales</taxon>
        <taxon>Clostridiaceae</taxon>
        <taxon>Clostridium</taxon>
    </lineage>
</organism>
<comment type="caution">
    <text evidence="2">The sequence shown here is derived from an EMBL/GenBank/DDBJ whole genome shotgun (WGS) entry which is preliminary data.</text>
</comment>
<gene>
    <name evidence="2" type="ORF">JYB65_06270</name>
</gene>
<dbReference type="AlphaFoldDB" id="A0A939IH17"/>
<dbReference type="RefSeq" id="WP_206581807.1">
    <property type="nucleotide sequence ID" value="NZ_JAFJZZ010000002.1"/>
</dbReference>
<sequence>MNLERITVHEKNRKSRGSKSQRVDIYYDFVEPISITLV</sequence>
<dbReference type="Proteomes" id="UP000664545">
    <property type="component" value="Unassembled WGS sequence"/>
</dbReference>
<evidence type="ECO:0000259" key="1">
    <source>
        <dbReference type="Pfam" id="PF14287"/>
    </source>
</evidence>
<protein>
    <submittedName>
        <fullName evidence="2">DUF4368 domain-containing protein</fullName>
    </submittedName>
</protein>
<proteinExistence type="predicted"/>
<keyword evidence="3" id="KW-1185">Reference proteome</keyword>
<name>A0A939IH17_CLOAM</name>
<dbReference type="EMBL" id="JAFJZZ010000002">
    <property type="protein sequence ID" value="MBN7772962.1"/>
    <property type="molecule type" value="Genomic_DNA"/>
</dbReference>